<reference evidence="2 3" key="1">
    <citation type="submission" date="2023-03" db="EMBL/GenBank/DDBJ databases">
        <authorList>
            <person name="Kaur S."/>
            <person name="Espinosa-Saiz D."/>
            <person name="Velazquez E."/>
            <person name="Menendez E."/>
            <person name="diCenzo G.C."/>
        </authorList>
    </citation>
    <scope>NUCLEOTIDE SEQUENCE [LARGE SCALE GENOMIC DNA]</scope>
    <source>
        <strain evidence="2 3">LMG 27395</strain>
    </source>
</reference>
<feature type="region of interest" description="Disordered" evidence="1">
    <location>
        <begin position="120"/>
        <end position="151"/>
    </location>
</feature>
<proteinExistence type="predicted"/>
<dbReference type="RefSeq" id="WP_280734641.1">
    <property type="nucleotide sequence ID" value="NZ_CP120368.1"/>
</dbReference>
<feature type="compositionally biased region" description="Basic and acidic residues" evidence="1">
    <location>
        <begin position="37"/>
        <end position="60"/>
    </location>
</feature>
<keyword evidence="3" id="KW-1185">Reference proteome</keyword>
<sequence length="218" mass="22096">MPGSSQRNLGLHDNLSADDDLKVGALVDGLATGSHHKGVDDSTLHHPETAAGDNKNKADDGTETADTQIADVESPGTVGGDLAFNLPDDFSLTLSVDHLLTSASADSGDGTGFSVEQANSLADQEQVHDARVNSDGGTHPDATGGDADGCNNLNSDTAWDLKGDEDAGSSIDPSTLLASSGFHHEIVQGANLLSKVVDASVVGGDPNLTSVGPDSDVD</sequence>
<evidence type="ECO:0000313" key="3">
    <source>
        <dbReference type="Proteomes" id="UP001235547"/>
    </source>
</evidence>
<dbReference type="Proteomes" id="UP001235547">
    <property type="component" value="Chromosome 1"/>
</dbReference>
<accession>A0ABY8D2L3</accession>
<evidence type="ECO:0000256" key="1">
    <source>
        <dbReference type="SAM" id="MobiDB-lite"/>
    </source>
</evidence>
<feature type="region of interest" description="Disordered" evidence="1">
    <location>
        <begin position="31"/>
        <end position="65"/>
    </location>
</feature>
<evidence type="ECO:0008006" key="4">
    <source>
        <dbReference type="Google" id="ProtNLM"/>
    </source>
</evidence>
<dbReference type="EMBL" id="CP120371">
    <property type="protein sequence ID" value="WEX83785.1"/>
    <property type="molecule type" value="Genomic_DNA"/>
</dbReference>
<organism evidence="2 3">
    <name type="scientific">Sinorhizobium numidicum</name>
    <dbReference type="NCBI Taxonomy" id="680248"/>
    <lineage>
        <taxon>Bacteria</taxon>
        <taxon>Pseudomonadati</taxon>
        <taxon>Pseudomonadota</taxon>
        <taxon>Alphaproteobacteria</taxon>
        <taxon>Hyphomicrobiales</taxon>
        <taxon>Rhizobiaceae</taxon>
        <taxon>Sinorhizobium/Ensifer group</taxon>
        <taxon>Sinorhizobium</taxon>
    </lineage>
</organism>
<protein>
    <recommendedName>
        <fullName evidence="4">Fibrinogen-binding protein</fullName>
    </recommendedName>
</protein>
<gene>
    <name evidence="2" type="ORF">PYH38_002593</name>
</gene>
<name>A0ABY8D2L3_9HYPH</name>
<evidence type="ECO:0000313" key="2">
    <source>
        <dbReference type="EMBL" id="WEX83785.1"/>
    </source>
</evidence>